<sequence length="169" mass="19135">MSFIQRAVKVPPNSVSLEEARHRVFDFFRAACRSIPTIMDIYNLDDVVAPSHLRSVVASEIRKNSSVTNPKVIDMLLFKAMEELNNITEHAKQRHHIIGQYVVGHQGLVQDSGTKDQGASGFLKDFYKSNYFEFPLLPGCAHMRLCFWGFLNKGVLDNVFCISLLDVDC</sequence>
<keyword evidence="3" id="KW-0813">Transport</keyword>
<name>A0A6J5TYM5_PRUAR</name>
<dbReference type="AlphaFoldDB" id="A0A6J5TYM5"/>
<comment type="subcellular location">
    <subcellularLocation>
        <location evidence="1">Mitochondrion inner membrane</location>
        <topology evidence="1">Peripheral membrane protein</topology>
        <orientation evidence="1">Matrix side</orientation>
    </subcellularLocation>
</comment>
<keyword evidence="7" id="KW-0496">Mitochondrion</keyword>
<dbReference type="CDD" id="cd20266">
    <property type="entry name" value="Complex1_LYR_NDUFA6_LYRM6"/>
    <property type="match status" value="1"/>
</dbReference>
<evidence type="ECO:0000256" key="2">
    <source>
        <dbReference type="ARBA" id="ARBA00009508"/>
    </source>
</evidence>
<keyword evidence="8" id="KW-0472">Membrane</keyword>
<dbReference type="InterPro" id="IPR016488">
    <property type="entry name" value="NADH_Ub_cplx-1_asu_su-6"/>
</dbReference>
<proteinExistence type="inferred from homology"/>
<accession>A0A6J5TYM5</accession>
<evidence type="ECO:0000256" key="6">
    <source>
        <dbReference type="ARBA" id="ARBA00022982"/>
    </source>
</evidence>
<reference evidence="9 10" key="1">
    <citation type="submission" date="2020-05" db="EMBL/GenBank/DDBJ databases">
        <authorList>
            <person name="Campoy J."/>
            <person name="Schneeberger K."/>
            <person name="Spophaly S."/>
        </authorList>
    </citation>
    <scope>NUCLEOTIDE SEQUENCE [LARGE SCALE GENOMIC DNA]</scope>
    <source>
        <strain evidence="9">PruArmRojPasFocal</strain>
    </source>
</reference>
<dbReference type="EMBL" id="CAEKDK010000002">
    <property type="protein sequence ID" value="CAB4268327.1"/>
    <property type="molecule type" value="Genomic_DNA"/>
</dbReference>
<evidence type="ECO:0000313" key="9">
    <source>
        <dbReference type="EMBL" id="CAB4268327.1"/>
    </source>
</evidence>
<dbReference type="GO" id="GO:0045271">
    <property type="term" value="C:respiratory chain complex I"/>
    <property type="evidence" value="ECO:0007669"/>
    <property type="project" value="InterPro"/>
</dbReference>
<organism evidence="9 10">
    <name type="scientific">Prunus armeniaca</name>
    <name type="common">Apricot</name>
    <name type="synonym">Armeniaca vulgaris</name>
    <dbReference type="NCBI Taxonomy" id="36596"/>
    <lineage>
        <taxon>Eukaryota</taxon>
        <taxon>Viridiplantae</taxon>
        <taxon>Streptophyta</taxon>
        <taxon>Embryophyta</taxon>
        <taxon>Tracheophyta</taxon>
        <taxon>Spermatophyta</taxon>
        <taxon>Magnoliopsida</taxon>
        <taxon>eudicotyledons</taxon>
        <taxon>Gunneridae</taxon>
        <taxon>Pentapetalae</taxon>
        <taxon>rosids</taxon>
        <taxon>fabids</taxon>
        <taxon>Rosales</taxon>
        <taxon>Rosaceae</taxon>
        <taxon>Amygdaloideae</taxon>
        <taxon>Amygdaleae</taxon>
        <taxon>Prunus</taxon>
    </lineage>
</organism>
<evidence type="ECO:0000313" key="10">
    <source>
        <dbReference type="Proteomes" id="UP000507222"/>
    </source>
</evidence>
<evidence type="ECO:0000256" key="4">
    <source>
        <dbReference type="ARBA" id="ARBA00022660"/>
    </source>
</evidence>
<protein>
    <recommendedName>
        <fullName evidence="11">NADH dehydrogenase [ubiquinone] 1 alpha subcomplex subunit 6</fullName>
    </recommendedName>
</protein>
<dbReference type="Proteomes" id="UP000507222">
    <property type="component" value="Unassembled WGS sequence"/>
</dbReference>
<gene>
    <name evidence="9" type="ORF">CURHAP_LOCUS11702</name>
</gene>
<dbReference type="InterPro" id="IPR045299">
    <property type="entry name" value="Complex1_LYR_NDUFA6_LYRM6"/>
</dbReference>
<evidence type="ECO:0000256" key="1">
    <source>
        <dbReference type="ARBA" id="ARBA00004443"/>
    </source>
</evidence>
<evidence type="ECO:0008006" key="11">
    <source>
        <dbReference type="Google" id="ProtNLM"/>
    </source>
</evidence>
<dbReference type="GO" id="GO:0006979">
    <property type="term" value="P:response to oxidative stress"/>
    <property type="evidence" value="ECO:0007669"/>
    <property type="project" value="TreeGrafter"/>
</dbReference>
<dbReference type="GO" id="GO:0005743">
    <property type="term" value="C:mitochondrial inner membrane"/>
    <property type="evidence" value="ECO:0007669"/>
    <property type="project" value="UniProtKB-SubCell"/>
</dbReference>
<evidence type="ECO:0000256" key="8">
    <source>
        <dbReference type="ARBA" id="ARBA00023136"/>
    </source>
</evidence>
<keyword evidence="4" id="KW-0679">Respiratory chain</keyword>
<keyword evidence="6" id="KW-0249">Electron transport</keyword>
<keyword evidence="5" id="KW-0999">Mitochondrion inner membrane</keyword>
<dbReference type="PANTHER" id="PTHR12964:SF0">
    <property type="entry name" value="NADH DEHYDROGENASE [UBIQUINONE] 1 ALPHA SUBCOMPLEX SUBUNIT 6"/>
    <property type="match status" value="1"/>
</dbReference>
<evidence type="ECO:0000256" key="5">
    <source>
        <dbReference type="ARBA" id="ARBA00022792"/>
    </source>
</evidence>
<evidence type="ECO:0000256" key="7">
    <source>
        <dbReference type="ARBA" id="ARBA00023128"/>
    </source>
</evidence>
<evidence type="ECO:0000256" key="3">
    <source>
        <dbReference type="ARBA" id="ARBA00022448"/>
    </source>
</evidence>
<dbReference type="PANTHER" id="PTHR12964">
    <property type="entry name" value="NADH-UBIQUINONE OXIDOREDUCTASE B14 SUBUNIT"/>
    <property type="match status" value="1"/>
</dbReference>
<comment type="similarity">
    <text evidence="2">Belongs to the complex I LYR family.</text>
</comment>